<dbReference type="Proteomes" id="UP000886523">
    <property type="component" value="Unassembled WGS sequence"/>
</dbReference>
<evidence type="ECO:0000313" key="2">
    <source>
        <dbReference type="Proteomes" id="UP000886523"/>
    </source>
</evidence>
<keyword evidence="2" id="KW-1185">Reference proteome</keyword>
<gene>
    <name evidence="1" type="ORF">BS47DRAFT_1342673</name>
</gene>
<evidence type="ECO:0000313" key="1">
    <source>
        <dbReference type="EMBL" id="KAF9514887.1"/>
    </source>
</evidence>
<reference evidence="1" key="1">
    <citation type="journal article" date="2020" name="Nat. Commun.">
        <title>Large-scale genome sequencing of mycorrhizal fungi provides insights into the early evolution of symbiotic traits.</title>
        <authorList>
            <person name="Miyauchi S."/>
            <person name="Kiss E."/>
            <person name="Kuo A."/>
            <person name="Drula E."/>
            <person name="Kohler A."/>
            <person name="Sanchez-Garcia M."/>
            <person name="Morin E."/>
            <person name="Andreopoulos B."/>
            <person name="Barry K.W."/>
            <person name="Bonito G."/>
            <person name="Buee M."/>
            <person name="Carver A."/>
            <person name="Chen C."/>
            <person name="Cichocki N."/>
            <person name="Clum A."/>
            <person name="Culley D."/>
            <person name="Crous P.W."/>
            <person name="Fauchery L."/>
            <person name="Girlanda M."/>
            <person name="Hayes R.D."/>
            <person name="Keri Z."/>
            <person name="LaButti K."/>
            <person name="Lipzen A."/>
            <person name="Lombard V."/>
            <person name="Magnuson J."/>
            <person name="Maillard F."/>
            <person name="Murat C."/>
            <person name="Nolan M."/>
            <person name="Ohm R.A."/>
            <person name="Pangilinan J."/>
            <person name="Pereira M.F."/>
            <person name="Perotto S."/>
            <person name="Peter M."/>
            <person name="Pfister S."/>
            <person name="Riley R."/>
            <person name="Sitrit Y."/>
            <person name="Stielow J.B."/>
            <person name="Szollosi G."/>
            <person name="Zifcakova L."/>
            <person name="Stursova M."/>
            <person name="Spatafora J.W."/>
            <person name="Tedersoo L."/>
            <person name="Vaario L.M."/>
            <person name="Yamada A."/>
            <person name="Yan M."/>
            <person name="Wang P."/>
            <person name="Xu J."/>
            <person name="Bruns T."/>
            <person name="Baldrian P."/>
            <person name="Vilgalys R."/>
            <person name="Dunand C."/>
            <person name="Henrissat B."/>
            <person name="Grigoriev I.V."/>
            <person name="Hibbett D."/>
            <person name="Nagy L.G."/>
            <person name="Martin F.M."/>
        </authorList>
    </citation>
    <scope>NUCLEOTIDE SEQUENCE</scope>
    <source>
        <strain evidence="1">UP504</strain>
    </source>
</reference>
<accession>A0A9P6AZV0</accession>
<name>A0A9P6AZV0_9AGAM</name>
<comment type="caution">
    <text evidence="1">The sequence shown here is derived from an EMBL/GenBank/DDBJ whole genome shotgun (WGS) entry which is preliminary data.</text>
</comment>
<dbReference type="AlphaFoldDB" id="A0A9P6AZV0"/>
<dbReference type="OrthoDB" id="10262986at2759"/>
<organism evidence="1 2">
    <name type="scientific">Hydnum rufescens UP504</name>
    <dbReference type="NCBI Taxonomy" id="1448309"/>
    <lineage>
        <taxon>Eukaryota</taxon>
        <taxon>Fungi</taxon>
        <taxon>Dikarya</taxon>
        <taxon>Basidiomycota</taxon>
        <taxon>Agaricomycotina</taxon>
        <taxon>Agaricomycetes</taxon>
        <taxon>Cantharellales</taxon>
        <taxon>Hydnaceae</taxon>
        <taxon>Hydnum</taxon>
    </lineage>
</organism>
<protein>
    <submittedName>
        <fullName evidence="1">Uncharacterized protein</fullName>
    </submittedName>
</protein>
<proteinExistence type="predicted"/>
<sequence length="108" mass="11837">MCACTYTLYAAVCIGLETKAIVECPVPDSIVRFMRECTLSYEKVKKSNILHILRPSSISSNARYGHKSLPLTRPLSGGDDVEEDGQDVCSFEIRDKLTGVSVAIPVDL</sequence>
<dbReference type="EMBL" id="MU128956">
    <property type="protein sequence ID" value="KAF9514887.1"/>
    <property type="molecule type" value="Genomic_DNA"/>
</dbReference>